<dbReference type="InterPro" id="IPR001810">
    <property type="entry name" value="F-box_dom"/>
</dbReference>
<protein>
    <recommendedName>
        <fullName evidence="2">F-box domain-containing protein</fullName>
    </recommendedName>
</protein>
<evidence type="ECO:0000313" key="3">
    <source>
        <dbReference type="EMBL" id="KAG9235761.1"/>
    </source>
</evidence>
<evidence type="ECO:0000313" key="4">
    <source>
        <dbReference type="Proteomes" id="UP000824998"/>
    </source>
</evidence>
<name>A0A9P7YLG0_9HELO</name>
<organism evidence="3 4">
    <name type="scientific">Amylocarpus encephaloides</name>
    <dbReference type="NCBI Taxonomy" id="45428"/>
    <lineage>
        <taxon>Eukaryota</taxon>
        <taxon>Fungi</taxon>
        <taxon>Dikarya</taxon>
        <taxon>Ascomycota</taxon>
        <taxon>Pezizomycotina</taxon>
        <taxon>Leotiomycetes</taxon>
        <taxon>Helotiales</taxon>
        <taxon>Helotiales incertae sedis</taxon>
        <taxon>Amylocarpus</taxon>
    </lineage>
</organism>
<dbReference type="SUPFAM" id="SSF81383">
    <property type="entry name" value="F-box domain"/>
    <property type="match status" value="1"/>
</dbReference>
<dbReference type="Gene3D" id="1.20.1280.50">
    <property type="match status" value="1"/>
</dbReference>
<reference evidence="3" key="1">
    <citation type="journal article" date="2021" name="IMA Fungus">
        <title>Genomic characterization of three marine fungi, including Emericellopsis atlantica sp. nov. with signatures of a generalist lifestyle and marine biomass degradation.</title>
        <authorList>
            <person name="Hagestad O.C."/>
            <person name="Hou L."/>
            <person name="Andersen J.H."/>
            <person name="Hansen E.H."/>
            <person name="Altermark B."/>
            <person name="Li C."/>
            <person name="Kuhnert E."/>
            <person name="Cox R.J."/>
            <person name="Crous P.W."/>
            <person name="Spatafora J.W."/>
            <person name="Lail K."/>
            <person name="Amirebrahimi M."/>
            <person name="Lipzen A."/>
            <person name="Pangilinan J."/>
            <person name="Andreopoulos W."/>
            <person name="Hayes R.D."/>
            <person name="Ng V."/>
            <person name="Grigoriev I.V."/>
            <person name="Jackson S.A."/>
            <person name="Sutton T.D.S."/>
            <person name="Dobson A.D.W."/>
            <person name="Rama T."/>
        </authorList>
    </citation>
    <scope>NUCLEOTIDE SEQUENCE</scope>
    <source>
        <strain evidence="3">TRa018bII</strain>
    </source>
</reference>
<dbReference type="CDD" id="cd09917">
    <property type="entry name" value="F-box_SF"/>
    <property type="match status" value="1"/>
</dbReference>
<keyword evidence="4" id="KW-1185">Reference proteome</keyword>
<proteinExistence type="predicted"/>
<dbReference type="OrthoDB" id="5334391at2759"/>
<gene>
    <name evidence="3" type="ORF">BJ875DRAFT_528267</name>
</gene>
<dbReference type="Pfam" id="PF00646">
    <property type="entry name" value="F-box"/>
    <property type="match status" value="1"/>
</dbReference>
<feature type="domain" description="F-box" evidence="2">
    <location>
        <begin position="4"/>
        <end position="50"/>
    </location>
</feature>
<comment type="caution">
    <text evidence="3">The sequence shown here is derived from an EMBL/GenBank/DDBJ whole genome shotgun (WGS) entry which is preliminary data.</text>
</comment>
<evidence type="ECO:0000256" key="1">
    <source>
        <dbReference type="SAM" id="MobiDB-lite"/>
    </source>
</evidence>
<dbReference type="PROSITE" id="PS50181">
    <property type="entry name" value="FBOX"/>
    <property type="match status" value="1"/>
</dbReference>
<dbReference type="EMBL" id="MU251423">
    <property type="protein sequence ID" value="KAG9235761.1"/>
    <property type="molecule type" value="Genomic_DNA"/>
</dbReference>
<dbReference type="Proteomes" id="UP000824998">
    <property type="component" value="Unassembled WGS sequence"/>
</dbReference>
<evidence type="ECO:0000259" key="2">
    <source>
        <dbReference type="PROSITE" id="PS50181"/>
    </source>
</evidence>
<accession>A0A9P7YLG0</accession>
<dbReference type="AlphaFoldDB" id="A0A9P7YLG0"/>
<sequence length="426" mass="48713">MHLAMNLLDFSNDVFLIIIAYLSPRELILARCVSKQLRAALTEDSLNRRLLSQHFPRARELRRLDDGKDEIVHWAAAFANVASRYHHLKAGRPQAIEKWPLGKSLSVPAWSRFYPVATWKRHLQFEEKTAIFHYPDTLWTYDSGILIFPSAELEQYILYDISARSKTPIDVQATSKVVRRLRLKDRLLIVEWCEPNAYHQLNENEEVHRHFATAYDLLRDAENGEFQAVFSAWGEDDPIKSLAIWDISSPSPYRPSEDPTGKRKPEDSQGAKPIHHRWIVGQEASHSHPRLHKLKTTGIPFGEGPFWRDKCGADGDVNLSFCQRGSDFRGPHKAPCCLHEEFPCLTITEAMDAEAGVTFSARHCFMLETISINIKPKIQMTGPGYEISLGDDLWQQLPARGKLCGDERWLIGENNHEEVVILRFGG</sequence>
<feature type="compositionally biased region" description="Basic and acidic residues" evidence="1">
    <location>
        <begin position="255"/>
        <end position="269"/>
    </location>
</feature>
<dbReference type="InterPro" id="IPR036047">
    <property type="entry name" value="F-box-like_dom_sf"/>
</dbReference>
<feature type="region of interest" description="Disordered" evidence="1">
    <location>
        <begin position="250"/>
        <end position="273"/>
    </location>
</feature>